<gene>
    <name evidence="2" type="ORF">BWZ43_24855</name>
</gene>
<feature type="transmembrane region" description="Helical" evidence="1">
    <location>
        <begin position="126"/>
        <end position="147"/>
    </location>
</feature>
<feature type="transmembrane region" description="Helical" evidence="1">
    <location>
        <begin position="94"/>
        <end position="114"/>
    </location>
</feature>
<evidence type="ECO:0000313" key="3">
    <source>
        <dbReference type="Proteomes" id="UP000189761"/>
    </source>
</evidence>
<sequence>MKKYVYKLYAFFLFDRKTMGIIFFVPIIMFIFAVFLILFIPREQTGIYNNLIVIQGVYIPFSCWCLMYRLSEMYQEGAQETLIPYYSKHLFNDFLRYFVINILGVFLLCTIFIVKYGTHQLSALNMIHFIILVLFYMFFGTSLMVLIKNI</sequence>
<protein>
    <submittedName>
        <fullName evidence="2">Uncharacterized protein</fullName>
    </submittedName>
</protein>
<proteinExistence type="predicted"/>
<evidence type="ECO:0000256" key="1">
    <source>
        <dbReference type="SAM" id="Phobius"/>
    </source>
</evidence>
<comment type="caution">
    <text evidence="2">The sequence shown here is derived from an EMBL/GenBank/DDBJ whole genome shotgun (WGS) entry which is preliminary data.</text>
</comment>
<dbReference type="RefSeq" id="WP_235849868.1">
    <property type="nucleotide sequence ID" value="NZ_MTLA01000486.1"/>
</dbReference>
<dbReference type="EMBL" id="MTLA01000486">
    <property type="protein sequence ID" value="OOP65542.1"/>
    <property type="molecule type" value="Genomic_DNA"/>
</dbReference>
<keyword evidence="1" id="KW-0472">Membrane</keyword>
<dbReference type="Proteomes" id="UP000189761">
    <property type="component" value="Unassembled WGS sequence"/>
</dbReference>
<name>A0A8E2I949_9BACI</name>
<accession>A0A8E2I949</accession>
<feature type="transmembrane region" description="Helical" evidence="1">
    <location>
        <begin position="47"/>
        <end position="67"/>
    </location>
</feature>
<reference evidence="2 3" key="1">
    <citation type="submission" date="2017-01" db="EMBL/GenBank/DDBJ databases">
        <title>Draft genome sequence of Bacillus oleronius.</title>
        <authorList>
            <person name="Allam M."/>
        </authorList>
    </citation>
    <scope>NUCLEOTIDE SEQUENCE [LARGE SCALE GENOMIC DNA]</scope>
    <source>
        <strain evidence="2 3">DSM 9356</strain>
    </source>
</reference>
<evidence type="ECO:0000313" key="2">
    <source>
        <dbReference type="EMBL" id="OOP65542.1"/>
    </source>
</evidence>
<keyword evidence="1" id="KW-0812">Transmembrane</keyword>
<feature type="transmembrane region" description="Helical" evidence="1">
    <location>
        <begin position="21"/>
        <end position="41"/>
    </location>
</feature>
<keyword evidence="3" id="KW-1185">Reference proteome</keyword>
<dbReference type="AlphaFoldDB" id="A0A8E2I949"/>
<organism evidence="2 3">
    <name type="scientific">Heyndrickxia oleronia</name>
    <dbReference type="NCBI Taxonomy" id="38875"/>
    <lineage>
        <taxon>Bacteria</taxon>
        <taxon>Bacillati</taxon>
        <taxon>Bacillota</taxon>
        <taxon>Bacilli</taxon>
        <taxon>Bacillales</taxon>
        <taxon>Bacillaceae</taxon>
        <taxon>Heyndrickxia</taxon>
    </lineage>
</organism>
<keyword evidence="1" id="KW-1133">Transmembrane helix</keyword>